<name>A0A977PLT5_9CREN</name>
<sequence length="59" mass="6581">MRIVRRKGLLDLLSAIVSLILVGVLIYLAWLYYNKPQEFHALVNQALNATKNALGSIGK</sequence>
<gene>
    <name evidence="2" type="ORF">IPA_08460</name>
</gene>
<protein>
    <submittedName>
        <fullName evidence="2">Uncharacterized protein</fullName>
    </submittedName>
</protein>
<accession>A0A977PLT5</accession>
<reference evidence="2" key="1">
    <citation type="submission" date="2013-11" db="EMBL/GenBank/DDBJ databases">
        <title>Comparative genomics of Ignicoccus.</title>
        <authorList>
            <person name="Podar M."/>
        </authorList>
    </citation>
    <scope>NUCLEOTIDE SEQUENCE</scope>
    <source>
        <strain evidence="2">DSM 13166</strain>
    </source>
</reference>
<evidence type="ECO:0000313" key="2">
    <source>
        <dbReference type="EMBL" id="UXD22814.1"/>
    </source>
</evidence>
<evidence type="ECO:0000256" key="1">
    <source>
        <dbReference type="SAM" id="Phobius"/>
    </source>
</evidence>
<keyword evidence="1" id="KW-0812">Transmembrane</keyword>
<dbReference type="Proteomes" id="UP001063698">
    <property type="component" value="Chromosome"/>
</dbReference>
<feature type="transmembrane region" description="Helical" evidence="1">
    <location>
        <begin position="12"/>
        <end position="33"/>
    </location>
</feature>
<dbReference type="AlphaFoldDB" id="A0A977PLT5"/>
<dbReference type="KEGG" id="ipc:IPA_08460"/>
<organism evidence="2 3">
    <name type="scientific">Ignicoccus pacificus DSM 13166</name>
    <dbReference type="NCBI Taxonomy" id="940294"/>
    <lineage>
        <taxon>Archaea</taxon>
        <taxon>Thermoproteota</taxon>
        <taxon>Thermoprotei</taxon>
        <taxon>Desulfurococcales</taxon>
        <taxon>Desulfurococcaceae</taxon>
        <taxon>Ignicoccus</taxon>
    </lineage>
</organism>
<keyword evidence="1" id="KW-0472">Membrane</keyword>
<dbReference type="EMBL" id="CP006868">
    <property type="protein sequence ID" value="UXD22814.1"/>
    <property type="molecule type" value="Genomic_DNA"/>
</dbReference>
<evidence type="ECO:0000313" key="3">
    <source>
        <dbReference type="Proteomes" id="UP001063698"/>
    </source>
</evidence>
<proteinExistence type="predicted"/>
<keyword evidence="3" id="KW-1185">Reference proteome</keyword>
<keyword evidence="1" id="KW-1133">Transmembrane helix</keyword>